<keyword evidence="5" id="KW-1185">Reference proteome</keyword>
<organism evidence="4 5">
    <name type="scientific">Pseudorhizobium tarimense</name>
    <dbReference type="NCBI Taxonomy" id="1079109"/>
    <lineage>
        <taxon>Bacteria</taxon>
        <taxon>Pseudomonadati</taxon>
        <taxon>Pseudomonadota</taxon>
        <taxon>Alphaproteobacteria</taxon>
        <taxon>Hyphomicrobiales</taxon>
        <taxon>Rhizobiaceae</taxon>
        <taxon>Rhizobium/Agrobacterium group</taxon>
        <taxon>Pseudorhizobium</taxon>
    </lineage>
</organism>
<comment type="similarity">
    <text evidence="1">Belongs to the AB hydrolase superfamily. AB hydrolase 2 family.</text>
</comment>
<proteinExistence type="inferred from homology"/>
<dbReference type="InterPro" id="IPR003140">
    <property type="entry name" value="PLipase/COase/thioEstase"/>
</dbReference>
<dbReference type="Proteomes" id="UP001549031">
    <property type="component" value="Unassembled WGS sequence"/>
</dbReference>
<keyword evidence="2" id="KW-0378">Hydrolase</keyword>
<dbReference type="PANTHER" id="PTHR10655:SF17">
    <property type="entry name" value="LYSOPHOSPHOLIPASE-LIKE PROTEIN 1"/>
    <property type="match status" value="1"/>
</dbReference>
<dbReference type="Gene3D" id="3.40.50.1820">
    <property type="entry name" value="alpha/beta hydrolase"/>
    <property type="match status" value="1"/>
</dbReference>
<evidence type="ECO:0000313" key="5">
    <source>
        <dbReference type="Proteomes" id="UP001549031"/>
    </source>
</evidence>
<sequence>MHADKTLIMLFHGIGASSAQLIPLASSYQSSLPEARVVVPDAPFRHQYGREWFSIHGDPLAPDRICRARKAFDATVTEIITREGFENSLDRVAFVGVSQGAIVSLDAVASGRWQVGSLVSFAGLLPPFRVTGGSNRTPVLLVHGDDDRTIPAFASTMAAGELRAAGYQVELDIQPHVGHTISPAGASRALAFLLRTLSQKPVTAPKVSAA</sequence>
<name>A0ABV2HBJ2_9HYPH</name>
<comment type="caution">
    <text evidence="4">The sequence shown here is derived from an EMBL/GenBank/DDBJ whole genome shotgun (WGS) entry which is preliminary data.</text>
</comment>
<evidence type="ECO:0000313" key="4">
    <source>
        <dbReference type="EMBL" id="MET3587777.1"/>
    </source>
</evidence>
<gene>
    <name evidence="4" type="ORF">ABID21_003908</name>
</gene>
<dbReference type="SUPFAM" id="SSF53474">
    <property type="entry name" value="alpha/beta-Hydrolases"/>
    <property type="match status" value="1"/>
</dbReference>
<evidence type="ECO:0000259" key="3">
    <source>
        <dbReference type="Pfam" id="PF02230"/>
    </source>
</evidence>
<reference evidence="4 5" key="1">
    <citation type="submission" date="2024-06" db="EMBL/GenBank/DDBJ databases">
        <title>Genomic Encyclopedia of Type Strains, Phase IV (KMG-IV): sequencing the most valuable type-strain genomes for metagenomic binning, comparative biology and taxonomic classification.</title>
        <authorList>
            <person name="Goeker M."/>
        </authorList>
    </citation>
    <scope>NUCLEOTIDE SEQUENCE [LARGE SCALE GENOMIC DNA]</scope>
    <source>
        <strain evidence="4 5">DSM 105042</strain>
    </source>
</reference>
<dbReference type="RefSeq" id="WP_247245399.1">
    <property type="nucleotide sequence ID" value="NZ_JALJRA010000015.1"/>
</dbReference>
<evidence type="ECO:0000256" key="2">
    <source>
        <dbReference type="ARBA" id="ARBA00022801"/>
    </source>
</evidence>
<feature type="domain" description="Phospholipase/carboxylesterase/thioesterase" evidence="3">
    <location>
        <begin position="5"/>
        <end position="193"/>
    </location>
</feature>
<dbReference type="InterPro" id="IPR029058">
    <property type="entry name" value="AB_hydrolase_fold"/>
</dbReference>
<dbReference type="Pfam" id="PF02230">
    <property type="entry name" value="Abhydrolase_2"/>
    <property type="match status" value="1"/>
</dbReference>
<protein>
    <submittedName>
        <fullName evidence="4">Phospholipase/carboxylesterase</fullName>
    </submittedName>
</protein>
<dbReference type="EMBL" id="JBEPLJ010000016">
    <property type="protein sequence ID" value="MET3587777.1"/>
    <property type="molecule type" value="Genomic_DNA"/>
</dbReference>
<dbReference type="InterPro" id="IPR050565">
    <property type="entry name" value="LYPA1-2/EST-like"/>
</dbReference>
<dbReference type="PANTHER" id="PTHR10655">
    <property type="entry name" value="LYSOPHOSPHOLIPASE-RELATED"/>
    <property type="match status" value="1"/>
</dbReference>
<evidence type="ECO:0000256" key="1">
    <source>
        <dbReference type="ARBA" id="ARBA00006499"/>
    </source>
</evidence>
<accession>A0ABV2HBJ2</accession>